<dbReference type="SUPFAM" id="SSF81321">
    <property type="entry name" value="Family A G protein-coupled receptor-like"/>
    <property type="match status" value="1"/>
</dbReference>
<evidence type="ECO:0000256" key="8">
    <source>
        <dbReference type="RuleBase" id="RU000688"/>
    </source>
</evidence>
<dbReference type="CDD" id="cd14978">
    <property type="entry name" value="7tmA_FMRFamide_R-like"/>
    <property type="match status" value="1"/>
</dbReference>
<keyword evidence="5" id="KW-0472">Membrane</keyword>
<dbReference type="Proteomes" id="UP000749559">
    <property type="component" value="Unassembled WGS sequence"/>
</dbReference>
<dbReference type="InterPro" id="IPR000276">
    <property type="entry name" value="GPCR_Rhodpsn"/>
</dbReference>
<name>A0A8J1UCJ8_OWEFU</name>
<evidence type="ECO:0000313" key="10">
    <source>
        <dbReference type="Proteomes" id="UP000749559"/>
    </source>
</evidence>
<organism evidence="9 10">
    <name type="scientific">Owenia fusiformis</name>
    <name type="common">Polychaete worm</name>
    <dbReference type="NCBI Taxonomy" id="6347"/>
    <lineage>
        <taxon>Eukaryota</taxon>
        <taxon>Metazoa</taxon>
        <taxon>Spiralia</taxon>
        <taxon>Lophotrochozoa</taxon>
        <taxon>Annelida</taxon>
        <taxon>Polychaeta</taxon>
        <taxon>Sedentaria</taxon>
        <taxon>Canalipalpata</taxon>
        <taxon>Sabellida</taxon>
        <taxon>Oweniida</taxon>
        <taxon>Oweniidae</taxon>
        <taxon>Owenia</taxon>
    </lineage>
</organism>
<dbReference type="AlphaFoldDB" id="A0A8J1UCJ8"/>
<sequence length="317" mass="36647">MVYIDEDNVTQQAFDNVTFKSKELIIVGENIWRYGAPILMAIGTFGNVCSVIVLSRKRMRKITMNLFLLALAIVDISMLWTGLLRKWIDVLLDVDFRILSGTSCKFHIFIQYTLRYLSSWIVMMVSIERFIAVFFPLRVKLVCKRLTFLIALSTVVVALVGLNLHFFWTFDLVEKDGTLKCETKADYVSYRRLWSWVNAMFASVIPSFVMFISSSLIIGKLVLRRCNTTTVTNGASKLASTISILILCNLFLLLILPSVIYQIRRPMVYPPPRVFSDYMLMGVIFNFLHYMNNVTNFFIYCVASKRFRRELVSIFKA</sequence>
<evidence type="ECO:0000256" key="6">
    <source>
        <dbReference type="ARBA" id="ARBA00023170"/>
    </source>
</evidence>
<keyword evidence="10" id="KW-1185">Reference proteome</keyword>
<dbReference type="PANTHER" id="PTHR24243:SF230">
    <property type="entry name" value="G-PROTEIN COUPLED RECEPTORS FAMILY 1 PROFILE DOMAIN-CONTAINING PROTEIN"/>
    <property type="match status" value="1"/>
</dbReference>
<dbReference type="Gene3D" id="1.20.1070.10">
    <property type="entry name" value="Rhodopsin 7-helix transmembrane proteins"/>
    <property type="match status" value="1"/>
</dbReference>
<gene>
    <name evidence="9" type="ORF">OFUS_LOCUS7962</name>
</gene>
<keyword evidence="6 8" id="KW-0675">Receptor</keyword>
<keyword evidence="7 8" id="KW-0807">Transducer</keyword>
<protein>
    <submittedName>
        <fullName evidence="9">Uncharacterized protein</fullName>
    </submittedName>
</protein>
<evidence type="ECO:0000313" key="9">
    <source>
        <dbReference type="EMBL" id="CAH1781378.1"/>
    </source>
</evidence>
<dbReference type="PROSITE" id="PS50262">
    <property type="entry name" value="G_PROTEIN_RECEP_F1_2"/>
    <property type="match status" value="1"/>
</dbReference>
<dbReference type="Pfam" id="PF00001">
    <property type="entry name" value="7tm_1"/>
    <property type="match status" value="1"/>
</dbReference>
<evidence type="ECO:0000256" key="2">
    <source>
        <dbReference type="ARBA" id="ARBA00022692"/>
    </source>
</evidence>
<evidence type="ECO:0000256" key="1">
    <source>
        <dbReference type="ARBA" id="ARBA00004141"/>
    </source>
</evidence>
<dbReference type="GO" id="GO:0004930">
    <property type="term" value="F:G protein-coupled receptor activity"/>
    <property type="evidence" value="ECO:0007669"/>
    <property type="project" value="UniProtKB-KW"/>
</dbReference>
<reference evidence="9" key="1">
    <citation type="submission" date="2022-03" db="EMBL/GenBank/DDBJ databases">
        <authorList>
            <person name="Martin C."/>
        </authorList>
    </citation>
    <scope>NUCLEOTIDE SEQUENCE</scope>
</reference>
<dbReference type="PRINTS" id="PR00237">
    <property type="entry name" value="GPCRRHODOPSN"/>
</dbReference>
<evidence type="ECO:0000256" key="7">
    <source>
        <dbReference type="ARBA" id="ARBA00023224"/>
    </source>
</evidence>
<evidence type="ECO:0000256" key="4">
    <source>
        <dbReference type="ARBA" id="ARBA00023040"/>
    </source>
</evidence>
<evidence type="ECO:0000256" key="3">
    <source>
        <dbReference type="ARBA" id="ARBA00022989"/>
    </source>
</evidence>
<comment type="caution">
    <text evidence="9">The sequence shown here is derived from an EMBL/GenBank/DDBJ whole genome shotgun (WGS) entry which is preliminary data.</text>
</comment>
<dbReference type="PROSITE" id="PS00237">
    <property type="entry name" value="G_PROTEIN_RECEP_F1_1"/>
    <property type="match status" value="1"/>
</dbReference>
<keyword evidence="4 8" id="KW-0297">G-protein coupled receptor</keyword>
<dbReference type="GO" id="GO:0005886">
    <property type="term" value="C:plasma membrane"/>
    <property type="evidence" value="ECO:0007669"/>
    <property type="project" value="TreeGrafter"/>
</dbReference>
<comment type="similarity">
    <text evidence="8">Belongs to the G-protein coupled receptor 1 family.</text>
</comment>
<keyword evidence="3" id="KW-1133">Transmembrane helix</keyword>
<keyword evidence="2 8" id="KW-0812">Transmembrane</keyword>
<dbReference type="OrthoDB" id="9990906at2759"/>
<dbReference type="InterPro" id="IPR017452">
    <property type="entry name" value="GPCR_Rhodpsn_7TM"/>
</dbReference>
<evidence type="ECO:0000256" key="5">
    <source>
        <dbReference type="ARBA" id="ARBA00023136"/>
    </source>
</evidence>
<dbReference type="EMBL" id="CAIIXF020000004">
    <property type="protein sequence ID" value="CAH1781378.1"/>
    <property type="molecule type" value="Genomic_DNA"/>
</dbReference>
<proteinExistence type="inferred from homology"/>
<accession>A0A8J1UCJ8</accession>
<dbReference type="PANTHER" id="PTHR24243">
    <property type="entry name" value="G-PROTEIN COUPLED RECEPTOR"/>
    <property type="match status" value="1"/>
</dbReference>
<comment type="subcellular location">
    <subcellularLocation>
        <location evidence="1">Membrane</location>
        <topology evidence="1">Multi-pass membrane protein</topology>
    </subcellularLocation>
</comment>